<sequence length="179" mass="19472">MSKKLCVAAAVSSLLFAGCFQPPKLAKQTFTLELGADVYANPDVYLENADEVNSKKLSIEVETPGIAKLDNRFVSTGSEYLAVGEYDFVLVNGSKRTPFAVKIKDTKPPTITNDVTELSVGYGQIIDWASVFDAKDLSEVYYEAPLDASLVVGEQDITVRITDRFGNGVDRVVHLMVGV</sequence>
<evidence type="ECO:0000313" key="3">
    <source>
        <dbReference type="Proteomes" id="UP000186341"/>
    </source>
</evidence>
<feature type="chain" id="PRO_5038357020" evidence="1">
    <location>
        <begin position="18"/>
        <end position="179"/>
    </location>
</feature>
<reference evidence="2 3" key="1">
    <citation type="submission" date="2016-11" db="EMBL/GenBank/DDBJ databases">
        <title>Description of two novel members of the family Erysipelotrichaceae: Ileibacterium lipovorans gen. nov., sp. nov. and Dubosiella newyorkensis, gen. nov., sp. nov.</title>
        <authorList>
            <person name="Cox L.M."/>
            <person name="Sohn J."/>
            <person name="Tyrrell K.L."/>
            <person name="Citron D.M."/>
            <person name="Lawson P.A."/>
            <person name="Patel N.B."/>
            <person name="Iizumi T."/>
            <person name="Perez-Perez G.I."/>
            <person name="Goldstein E.J."/>
            <person name="Blaser M.J."/>
        </authorList>
    </citation>
    <scope>NUCLEOTIDE SEQUENCE [LARGE SCALE GENOMIC DNA]</scope>
    <source>
        <strain evidence="2 3">NYU-BL-A3</strain>
    </source>
</reference>
<dbReference type="GeneID" id="82202338"/>
<keyword evidence="3" id="KW-1185">Reference proteome</keyword>
<dbReference type="RefSeq" id="WP_075818520.1">
    <property type="nucleotide sequence ID" value="NZ_CAJUTZ010000010.1"/>
</dbReference>
<dbReference type="Proteomes" id="UP000186341">
    <property type="component" value="Unassembled WGS sequence"/>
</dbReference>
<dbReference type="OrthoDB" id="1769590at2"/>
<proteinExistence type="predicted"/>
<dbReference type="PROSITE" id="PS51257">
    <property type="entry name" value="PROKAR_LIPOPROTEIN"/>
    <property type="match status" value="1"/>
</dbReference>
<accession>A0A1U7NHH5</accession>
<dbReference type="AlphaFoldDB" id="A0A1U7NHH5"/>
<name>A0A1U7NHH5_9FIRM</name>
<evidence type="ECO:0000313" key="2">
    <source>
        <dbReference type="EMBL" id="OLU41174.1"/>
    </source>
</evidence>
<evidence type="ECO:0000256" key="1">
    <source>
        <dbReference type="SAM" id="SignalP"/>
    </source>
</evidence>
<protein>
    <submittedName>
        <fullName evidence="2">Uncharacterized protein</fullName>
    </submittedName>
</protein>
<organism evidence="2 3">
    <name type="scientific">Ileibacterium valens</name>
    <dbReference type="NCBI Taxonomy" id="1862668"/>
    <lineage>
        <taxon>Bacteria</taxon>
        <taxon>Bacillati</taxon>
        <taxon>Bacillota</taxon>
        <taxon>Erysipelotrichia</taxon>
        <taxon>Erysipelotrichales</taxon>
        <taxon>Erysipelotrichaceae</taxon>
        <taxon>Ileibacterium</taxon>
    </lineage>
</organism>
<comment type="caution">
    <text evidence="2">The sequence shown here is derived from an EMBL/GenBank/DDBJ whole genome shotgun (WGS) entry which is preliminary data.</text>
</comment>
<dbReference type="EMBL" id="MPJW01000090">
    <property type="protein sequence ID" value="OLU41174.1"/>
    <property type="molecule type" value="Genomic_DNA"/>
</dbReference>
<keyword evidence="1" id="KW-0732">Signal</keyword>
<feature type="signal peptide" evidence="1">
    <location>
        <begin position="1"/>
        <end position="17"/>
    </location>
</feature>
<gene>
    <name evidence="2" type="ORF">BO222_03780</name>
</gene>